<dbReference type="InterPro" id="IPR024567">
    <property type="entry name" value="RNase_HII/HIII_dom"/>
</dbReference>
<evidence type="ECO:0000313" key="14">
    <source>
        <dbReference type="Proteomes" id="UP001560267"/>
    </source>
</evidence>
<dbReference type="PANTHER" id="PTHR10954:SF18">
    <property type="entry name" value="RIBONUCLEASE HII"/>
    <property type="match status" value="1"/>
</dbReference>
<keyword evidence="6 10" id="KW-0540">Nuclease</keyword>
<evidence type="ECO:0000256" key="9">
    <source>
        <dbReference type="ARBA" id="ARBA00022801"/>
    </source>
</evidence>
<gene>
    <name evidence="13" type="ORF">AB6A68_06845</name>
</gene>
<comment type="cofactor">
    <cofactor evidence="2">
        <name>Mg(2+)</name>
        <dbReference type="ChEBI" id="CHEBI:18420"/>
    </cofactor>
</comment>
<accession>A0ABV3Y1W7</accession>
<evidence type="ECO:0000256" key="10">
    <source>
        <dbReference type="PROSITE-ProRule" id="PRU01319"/>
    </source>
</evidence>
<comment type="similarity">
    <text evidence="11">Belongs to the RNase HII family.</text>
</comment>
<evidence type="ECO:0000256" key="2">
    <source>
        <dbReference type="ARBA" id="ARBA00001946"/>
    </source>
</evidence>
<keyword evidence="14" id="KW-1185">Reference proteome</keyword>
<comment type="function">
    <text evidence="3 11">Endonuclease that specifically degrades the RNA of RNA-DNA hybrids.</text>
</comment>
<evidence type="ECO:0000313" key="13">
    <source>
        <dbReference type="EMBL" id="MEX6429556.1"/>
    </source>
</evidence>
<protein>
    <recommendedName>
        <fullName evidence="11">Ribonuclease</fullName>
        <ecNumber evidence="11">3.1.26.4</ecNumber>
    </recommendedName>
</protein>
<feature type="binding site" evidence="10">
    <location>
        <position position="2"/>
    </location>
    <ligand>
        <name>a divalent metal cation</name>
        <dbReference type="ChEBI" id="CHEBI:60240"/>
    </ligand>
</feature>
<dbReference type="PANTHER" id="PTHR10954">
    <property type="entry name" value="RIBONUCLEASE H2 SUBUNIT A"/>
    <property type="match status" value="1"/>
</dbReference>
<dbReference type="EMBL" id="JBFSHR010000019">
    <property type="protein sequence ID" value="MEX6429556.1"/>
    <property type="molecule type" value="Genomic_DNA"/>
</dbReference>
<comment type="caution">
    <text evidence="13">The sequence shown here is derived from an EMBL/GenBank/DDBJ whole genome shotgun (WGS) entry which is preliminary data.</text>
</comment>
<keyword evidence="5" id="KW-0963">Cytoplasm</keyword>
<proteinExistence type="inferred from homology"/>
<dbReference type="Pfam" id="PF01351">
    <property type="entry name" value="RNase_HII"/>
    <property type="match status" value="1"/>
</dbReference>
<keyword evidence="8 10" id="KW-0255">Endonuclease</keyword>
<evidence type="ECO:0000256" key="1">
    <source>
        <dbReference type="ARBA" id="ARBA00000077"/>
    </source>
</evidence>
<dbReference type="PROSITE" id="PS51975">
    <property type="entry name" value="RNASE_H_2"/>
    <property type="match status" value="1"/>
</dbReference>
<dbReference type="InterPro" id="IPR001352">
    <property type="entry name" value="RNase_HII/HIII"/>
</dbReference>
<evidence type="ECO:0000256" key="11">
    <source>
        <dbReference type="RuleBase" id="RU003515"/>
    </source>
</evidence>
<evidence type="ECO:0000256" key="7">
    <source>
        <dbReference type="ARBA" id="ARBA00022723"/>
    </source>
</evidence>
<dbReference type="Proteomes" id="UP001560267">
    <property type="component" value="Unassembled WGS sequence"/>
</dbReference>
<keyword evidence="7 10" id="KW-0479">Metal-binding</keyword>
<dbReference type="InterPro" id="IPR012337">
    <property type="entry name" value="RNaseH-like_sf"/>
</dbReference>
<evidence type="ECO:0000256" key="6">
    <source>
        <dbReference type="ARBA" id="ARBA00022722"/>
    </source>
</evidence>
<dbReference type="InterPro" id="IPR036397">
    <property type="entry name" value="RNaseH_sf"/>
</dbReference>
<dbReference type="EC" id="3.1.26.4" evidence="11"/>
<dbReference type="Gene3D" id="3.30.420.10">
    <property type="entry name" value="Ribonuclease H-like superfamily/Ribonuclease H"/>
    <property type="match status" value="1"/>
</dbReference>
<organism evidence="13 14">
    <name type="scientific">Ferrimicrobium acidiphilum</name>
    <dbReference type="NCBI Taxonomy" id="121039"/>
    <lineage>
        <taxon>Bacteria</taxon>
        <taxon>Bacillati</taxon>
        <taxon>Actinomycetota</taxon>
        <taxon>Acidimicrobiia</taxon>
        <taxon>Acidimicrobiales</taxon>
        <taxon>Acidimicrobiaceae</taxon>
        <taxon>Ferrimicrobium</taxon>
    </lineage>
</organism>
<reference evidence="13 14" key="1">
    <citation type="submission" date="2024-07" db="EMBL/GenBank/DDBJ databases">
        <title>Draft Genome Sequence of Ferrimicrobium acidiphilum Strain YE2023, Isolated from a Pulp of Bioleach Reactor.</title>
        <authorList>
            <person name="Elkina Y.A."/>
            <person name="Bulaeva A.G."/>
            <person name="Beletsky A.V."/>
            <person name="Mardanov A.V."/>
        </authorList>
    </citation>
    <scope>NUCLEOTIDE SEQUENCE [LARGE SCALE GENOMIC DNA]</scope>
    <source>
        <strain evidence="13 14">YE2023</strain>
    </source>
</reference>
<comment type="subcellular location">
    <subcellularLocation>
        <location evidence="4">Cytoplasm</location>
    </subcellularLocation>
</comment>
<keyword evidence="9 10" id="KW-0378">Hydrolase</keyword>
<evidence type="ECO:0000256" key="5">
    <source>
        <dbReference type="ARBA" id="ARBA00022490"/>
    </source>
</evidence>
<comment type="catalytic activity">
    <reaction evidence="1 10 11">
        <text>Endonucleolytic cleavage to 5'-phosphomonoester.</text>
        <dbReference type="EC" id="3.1.26.4"/>
    </reaction>
</comment>
<dbReference type="SUPFAM" id="SSF53098">
    <property type="entry name" value="Ribonuclease H-like"/>
    <property type="match status" value="1"/>
</dbReference>
<sequence length="208" mass="22322">MDEVGRGAWAGPLAVGAASGDIEAAAIVLKRSRGAGYYDSKALSAGRRQTLFARLADVGVVFGIGFASAVEIDALGLTHSLSLAAERALRELELRLPCPLGERTVYLDGTINYLTKVKVITLVGGDGIHPLIAAASIAAKLARDSLMIRLDAELPYWDFDSSKGYGSLRHRFGLSWQGPSVEHRRSFRPVHELRAPASTYFSSPAQVK</sequence>
<evidence type="ECO:0000256" key="3">
    <source>
        <dbReference type="ARBA" id="ARBA00004065"/>
    </source>
</evidence>
<feature type="binding site" evidence="10">
    <location>
        <position position="108"/>
    </location>
    <ligand>
        <name>a divalent metal cation</name>
        <dbReference type="ChEBI" id="CHEBI:60240"/>
    </ligand>
</feature>
<evidence type="ECO:0000256" key="4">
    <source>
        <dbReference type="ARBA" id="ARBA00004496"/>
    </source>
</evidence>
<feature type="domain" description="RNase H type-2" evidence="12">
    <location>
        <begin position="1"/>
        <end position="199"/>
    </location>
</feature>
<name>A0ABV3Y1W7_9ACTN</name>
<evidence type="ECO:0000259" key="12">
    <source>
        <dbReference type="PROSITE" id="PS51975"/>
    </source>
</evidence>
<evidence type="ECO:0000256" key="8">
    <source>
        <dbReference type="ARBA" id="ARBA00022759"/>
    </source>
</evidence>
<feature type="binding site" evidence="10">
    <location>
        <position position="3"/>
    </location>
    <ligand>
        <name>a divalent metal cation</name>
        <dbReference type="ChEBI" id="CHEBI:60240"/>
    </ligand>
</feature>
<comment type="cofactor">
    <cofactor evidence="10">
        <name>Mn(2+)</name>
        <dbReference type="ChEBI" id="CHEBI:29035"/>
    </cofactor>
    <cofactor evidence="10">
        <name>Mg(2+)</name>
        <dbReference type="ChEBI" id="CHEBI:18420"/>
    </cofactor>
    <text evidence="10">Manganese or magnesium. Binds 1 divalent metal ion per monomer in the absence of substrate. May bind a second metal ion after substrate binding.</text>
</comment>